<reference evidence="1 2" key="1">
    <citation type="submission" date="2020-08" db="EMBL/GenBank/DDBJ databases">
        <title>Genomic Encyclopedia of Type Strains, Phase IV (KMG-IV): sequencing the most valuable type-strain genomes for metagenomic binning, comparative biology and taxonomic classification.</title>
        <authorList>
            <person name="Goeker M."/>
        </authorList>
    </citation>
    <scope>NUCLEOTIDE SEQUENCE [LARGE SCALE GENOMIC DNA]</scope>
    <source>
        <strain evidence="1 2">DSM 29568</strain>
    </source>
</reference>
<accession>A0A840ENY7</accession>
<gene>
    <name evidence="1" type="ORF">GGR32_002159</name>
</gene>
<name>A0A840ENY7_9FLAO</name>
<protein>
    <submittedName>
        <fullName evidence="1">Uncharacterized protein</fullName>
    </submittedName>
</protein>
<organism evidence="1 2">
    <name type="scientific">Mesonia hippocampi</name>
    <dbReference type="NCBI Taxonomy" id="1628250"/>
    <lineage>
        <taxon>Bacteria</taxon>
        <taxon>Pseudomonadati</taxon>
        <taxon>Bacteroidota</taxon>
        <taxon>Flavobacteriia</taxon>
        <taxon>Flavobacteriales</taxon>
        <taxon>Flavobacteriaceae</taxon>
        <taxon>Mesonia</taxon>
    </lineage>
</organism>
<sequence length="75" mass="9052">MEIPRFLLGDNTDCPEAIFVIHTEFPRFIINLVDDEIEWLEEFSKEDEEELTHQTENLIEEASLFYDREVERYQA</sequence>
<evidence type="ECO:0000313" key="1">
    <source>
        <dbReference type="EMBL" id="MBB4119848.1"/>
    </source>
</evidence>
<comment type="caution">
    <text evidence="1">The sequence shown here is derived from an EMBL/GenBank/DDBJ whole genome shotgun (WGS) entry which is preliminary data.</text>
</comment>
<dbReference type="EMBL" id="JACIFO010000011">
    <property type="protein sequence ID" value="MBB4119848.1"/>
    <property type="molecule type" value="Genomic_DNA"/>
</dbReference>
<evidence type="ECO:0000313" key="2">
    <source>
        <dbReference type="Proteomes" id="UP000553034"/>
    </source>
</evidence>
<proteinExistence type="predicted"/>
<dbReference type="RefSeq" id="WP_183478190.1">
    <property type="nucleotide sequence ID" value="NZ_JACIFO010000011.1"/>
</dbReference>
<dbReference type="Proteomes" id="UP000553034">
    <property type="component" value="Unassembled WGS sequence"/>
</dbReference>
<keyword evidence="2" id="KW-1185">Reference proteome</keyword>
<dbReference type="AlphaFoldDB" id="A0A840ENY7"/>